<dbReference type="PANTHER" id="PTHR43214">
    <property type="entry name" value="TWO-COMPONENT RESPONSE REGULATOR"/>
    <property type="match status" value="1"/>
</dbReference>
<dbReference type="GO" id="GO:0003677">
    <property type="term" value="F:DNA binding"/>
    <property type="evidence" value="ECO:0007669"/>
    <property type="project" value="UniProtKB-KW"/>
</dbReference>
<dbReference type="InterPro" id="IPR011006">
    <property type="entry name" value="CheY-like_superfamily"/>
</dbReference>
<dbReference type="GO" id="GO:0000160">
    <property type="term" value="P:phosphorelay signal transduction system"/>
    <property type="evidence" value="ECO:0007669"/>
    <property type="project" value="InterPro"/>
</dbReference>
<dbReference type="InterPro" id="IPR058245">
    <property type="entry name" value="NreC/VraR/RcsB-like_REC"/>
</dbReference>
<evidence type="ECO:0000313" key="6">
    <source>
        <dbReference type="EMBL" id="HJG80242.1"/>
    </source>
</evidence>
<comment type="caution">
    <text evidence="6">The sequence shown here is derived from an EMBL/GenBank/DDBJ whole genome shotgun (WGS) entry which is preliminary data.</text>
</comment>
<keyword evidence="2" id="KW-0238">DNA-binding</keyword>
<dbReference type="Pfam" id="PF00196">
    <property type="entry name" value="GerE"/>
    <property type="match status" value="1"/>
</dbReference>
<evidence type="ECO:0000313" key="7">
    <source>
        <dbReference type="Proteomes" id="UP000784435"/>
    </source>
</evidence>
<dbReference type="CDD" id="cd17535">
    <property type="entry name" value="REC_NarL-like"/>
    <property type="match status" value="1"/>
</dbReference>
<name>A0A921MDV8_9MICO</name>
<proteinExistence type="predicted"/>
<dbReference type="InterPro" id="IPR000792">
    <property type="entry name" value="Tscrpt_reg_LuxR_C"/>
</dbReference>
<reference evidence="6" key="1">
    <citation type="journal article" date="2021" name="PeerJ">
        <title>Extensive microbial diversity within the chicken gut microbiome revealed by metagenomics and culture.</title>
        <authorList>
            <person name="Gilroy R."/>
            <person name="Ravi A."/>
            <person name="Getino M."/>
            <person name="Pursley I."/>
            <person name="Horton D.L."/>
            <person name="Alikhan N.F."/>
            <person name="Baker D."/>
            <person name="Gharbi K."/>
            <person name="Hall N."/>
            <person name="Watson M."/>
            <person name="Adriaenssens E.M."/>
            <person name="Foster-Nyarko E."/>
            <person name="Jarju S."/>
            <person name="Secka A."/>
            <person name="Antonio M."/>
            <person name="Oren A."/>
            <person name="Chaudhuri R.R."/>
            <person name="La Ragione R."/>
            <person name="Hildebrand F."/>
            <person name="Pallen M.J."/>
        </authorList>
    </citation>
    <scope>NUCLEOTIDE SEQUENCE</scope>
    <source>
        <strain evidence="6">ChiGjej5B5-7349</strain>
    </source>
</reference>
<dbReference type="InterPro" id="IPR039420">
    <property type="entry name" value="WalR-like"/>
</dbReference>
<dbReference type="SMART" id="SM00448">
    <property type="entry name" value="REC"/>
    <property type="match status" value="1"/>
</dbReference>
<dbReference type="PROSITE" id="PS00622">
    <property type="entry name" value="HTH_LUXR_1"/>
    <property type="match status" value="1"/>
</dbReference>
<dbReference type="PROSITE" id="PS50110">
    <property type="entry name" value="RESPONSE_REGULATORY"/>
    <property type="match status" value="1"/>
</dbReference>
<dbReference type="PRINTS" id="PR00038">
    <property type="entry name" value="HTHLUXR"/>
</dbReference>
<dbReference type="Gene3D" id="3.40.50.2300">
    <property type="match status" value="1"/>
</dbReference>
<dbReference type="PANTHER" id="PTHR43214:SF43">
    <property type="entry name" value="TWO-COMPONENT RESPONSE REGULATOR"/>
    <property type="match status" value="1"/>
</dbReference>
<dbReference type="SUPFAM" id="SSF46894">
    <property type="entry name" value="C-terminal effector domain of the bipartite response regulators"/>
    <property type="match status" value="1"/>
</dbReference>
<sequence length="256" mass="26860">MNGRLRVLIADDNPIVRMGLERIIEASPDLELVGSAEDGAQAIELSADAQPDICLLDVRMPGTNGIEAAQALATTYAVVMLTHSEESEVITAAMRAGARGYLIHSDLEIEHLSSALRTVAAGGLLFSPSATAVVSSAFGQADPHVESGGESARITAPGAARATVPDRPAVGTASHGATSALFGARADVQGFDLTRRETEVMDLIAEGYTNKRIATTFFLSEKTVKNHVNSIFSKLSVSTRAEAVSLWLRRDAGSAS</sequence>
<feature type="domain" description="Response regulatory" evidence="5">
    <location>
        <begin position="6"/>
        <end position="119"/>
    </location>
</feature>
<keyword evidence="1 3" id="KW-0597">Phosphoprotein</keyword>
<feature type="modified residue" description="4-aspartylphosphate" evidence="3">
    <location>
        <position position="57"/>
    </location>
</feature>
<organism evidence="6 7">
    <name type="scientific">Brevibacterium senegalense</name>
    <dbReference type="NCBI Taxonomy" id="1033736"/>
    <lineage>
        <taxon>Bacteria</taxon>
        <taxon>Bacillati</taxon>
        <taxon>Actinomycetota</taxon>
        <taxon>Actinomycetes</taxon>
        <taxon>Micrococcales</taxon>
        <taxon>Brevibacteriaceae</taxon>
        <taxon>Brevibacterium</taxon>
    </lineage>
</organism>
<dbReference type="InterPro" id="IPR001789">
    <property type="entry name" value="Sig_transdc_resp-reg_receiver"/>
</dbReference>
<dbReference type="SMART" id="SM00421">
    <property type="entry name" value="HTH_LUXR"/>
    <property type="match status" value="1"/>
</dbReference>
<dbReference type="Gene3D" id="1.10.10.10">
    <property type="entry name" value="Winged helix-like DNA-binding domain superfamily/Winged helix DNA-binding domain"/>
    <property type="match status" value="1"/>
</dbReference>
<dbReference type="InterPro" id="IPR016032">
    <property type="entry name" value="Sig_transdc_resp-reg_C-effctor"/>
</dbReference>
<evidence type="ECO:0000259" key="5">
    <source>
        <dbReference type="PROSITE" id="PS50110"/>
    </source>
</evidence>
<dbReference type="InterPro" id="IPR036388">
    <property type="entry name" value="WH-like_DNA-bd_sf"/>
</dbReference>
<gene>
    <name evidence="6" type="ORF">K8V08_07500</name>
</gene>
<protein>
    <submittedName>
        <fullName evidence="6">Response regulator transcription factor</fullName>
    </submittedName>
</protein>
<dbReference type="EMBL" id="DYUK01000158">
    <property type="protein sequence ID" value="HJG80242.1"/>
    <property type="molecule type" value="Genomic_DNA"/>
</dbReference>
<dbReference type="GO" id="GO:0006355">
    <property type="term" value="P:regulation of DNA-templated transcription"/>
    <property type="evidence" value="ECO:0007669"/>
    <property type="project" value="InterPro"/>
</dbReference>
<dbReference type="Pfam" id="PF00072">
    <property type="entry name" value="Response_reg"/>
    <property type="match status" value="1"/>
</dbReference>
<reference evidence="6" key="2">
    <citation type="submission" date="2021-09" db="EMBL/GenBank/DDBJ databases">
        <authorList>
            <person name="Gilroy R."/>
        </authorList>
    </citation>
    <scope>NUCLEOTIDE SEQUENCE</scope>
    <source>
        <strain evidence="6">ChiGjej5B5-7349</strain>
    </source>
</reference>
<accession>A0A921MDV8</accession>
<feature type="domain" description="HTH luxR-type" evidence="4">
    <location>
        <begin position="186"/>
        <end position="251"/>
    </location>
</feature>
<dbReference type="CDD" id="cd06170">
    <property type="entry name" value="LuxR_C_like"/>
    <property type="match status" value="1"/>
</dbReference>
<evidence type="ECO:0000259" key="4">
    <source>
        <dbReference type="PROSITE" id="PS50043"/>
    </source>
</evidence>
<dbReference type="Proteomes" id="UP000784435">
    <property type="component" value="Unassembled WGS sequence"/>
</dbReference>
<evidence type="ECO:0000256" key="1">
    <source>
        <dbReference type="ARBA" id="ARBA00022553"/>
    </source>
</evidence>
<evidence type="ECO:0000256" key="2">
    <source>
        <dbReference type="ARBA" id="ARBA00023125"/>
    </source>
</evidence>
<evidence type="ECO:0000256" key="3">
    <source>
        <dbReference type="PROSITE-ProRule" id="PRU00169"/>
    </source>
</evidence>
<dbReference type="AlphaFoldDB" id="A0A921MDV8"/>
<dbReference type="PROSITE" id="PS50043">
    <property type="entry name" value="HTH_LUXR_2"/>
    <property type="match status" value="1"/>
</dbReference>
<dbReference type="SUPFAM" id="SSF52172">
    <property type="entry name" value="CheY-like"/>
    <property type="match status" value="1"/>
</dbReference>